<dbReference type="Pfam" id="PF16198">
    <property type="entry name" value="TruB_C_2"/>
    <property type="match status" value="1"/>
</dbReference>
<dbReference type="Pfam" id="PF01509">
    <property type="entry name" value="TruB_N"/>
    <property type="match status" value="1"/>
</dbReference>
<dbReference type="SUPFAM" id="SSF55120">
    <property type="entry name" value="Pseudouridine synthase"/>
    <property type="match status" value="1"/>
</dbReference>
<name>A0A022KZV9_9MICO</name>
<dbReference type="GO" id="GO:0003723">
    <property type="term" value="F:RNA binding"/>
    <property type="evidence" value="ECO:0007669"/>
    <property type="project" value="InterPro"/>
</dbReference>
<reference evidence="9 10" key="1">
    <citation type="journal article" date="2013" name="Genome Announc.">
        <title>Draft genome sequence of an Actinobacterium, Brachybacterium muris strain UCD-AY4.</title>
        <authorList>
            <person name="Lo J.R."/>
            <person name="Lang J.M."/>
            <person name="Darling A.E."/>
            <person name="Eisen J.A."/>
            <person name="Coil D.A."/>
        </authorList>
    </citation>
    <scope>NUCLEOTIDE SEQUENCE [LARGE SCALE GENOMIC DNA]</scope>
    <source>
        <strain evidence="9 10">UCD-AY4</strain>
    </source>
</reference>
<dbReference type="AlphaFoldDB" id="A0A022KZV9"/>
<evidence type="ECO:0000256" key="5">
    <source>
        <dbReference type="HAMAP-Rule" id="MF_01080"/>
    </source>
</evidence>
<dbReference type="InterPro" id="IPR036974">
    <property type="entry name" value="PUA_sf"/>
</dbReference>
<dbReference type="PANTHER" id="PTHR13767:SF2">
    <property type="entry name" value="PSEUDOURIDYLATE SYNTHASE TRUB1"/>
    <property type="match status" value="1"/>
</dbReference>
<evidence type="ECO:0000256" key="6">
    <source>
        <dbReference type="SAM" id="MobiDB-lite"/>
    </source>
</evidence>
<evidence type="ECO:0000259" key="8">
    <source>
        <dbReference type="Pfam" id="PF16198"/>
    </source>
</evidence>
<dbReference type="EC" id="5.4.99.25" evidence="5"/>
<keyword evidence="4 5" id="KW-0413">Isomerase</keyword>
<evidence type="ECO:0000256" key="4">
    <source>
        <dbReference type="ARBA" id="ARBA00023235"/>
    </source>
</evidence>
<keyword evidence="3 5" id="KW-0819">tRNA processing</keyword>
<evidence type="ECO:0000256" key="3">
    <source>
        <dbReference type="ARBA" id="ARBA00022694"/>
    </source>
</evidence>
<accession>A0A022KZV9</accession>
<evidence type="ECO:0000313" key="10">
    <source>
        <dbReference type="Proteomes" id="UP000019754"/>
    </source>
</evidence>
<proteinExistence type="inferred from homology"/>
<comment type="similarity">
    <text evidence="2 5">Belongs to the pseudouridine synthase TruB family. Type 1 subfamily.</text>
</comment>
<feature type="domain" description="tRNA pseudouridylate synthase B C-terminal" evidence="8">
    <location>
        <begin position="190"/>
        <end position="221"/>
    </location>
</feature>
<dbReference type="GO" id="GO:1990481">
    <property type="term" value="P:mRNA pseudouridine synthesis"/>
    <property type="evidence" value="ECO:0007669"/>
    <property type="project" value="TreeGrafter"/>
</dbReference>
<comment type="catalytic activity">
    <reaction evidence="1 5">
        <text>uridine(55) in tRNA = pseudouridine(55) in tRNA</text>
        <dbReference type="Rhea" id="RHEA:42532"/>
        <dbReference type="Rhea" id="RHEA-COMP:10101"/>
        <dbReference type="Rhea" id="RHEA-COMP:10102"/>
        <dbReference type="ChEBI" id="CHEBI:65314"/>
        <dbReference type="ChEBI" id="CHEBI:65315"/>
        <dbReference type="EC" id="5.4.99.25"/>
    </reaction>
</comment>
<dbReference type="Proteomes" id="UP000019754">
    <property type="component" value="Unassembled WGS sequence"/>
</dbReference>
<evidence type="ECO:0000313" key="9">
    <source>
        <dbReference type="EMBL" id="EYT50216.1"/>
    </source>
</evidence>
<feature type="active site" description="Nucleophile" evidence="5">
    <location>
        <position position="51"/>
    </location>
</feature>
<dbReference type="InterPro" id="IPR014780">
    <property type="entry name" value="tRNA_psdUridine_synth_TruB"/>
</dbReference>
<dbReference type="OrthoDB" id="9802309at2"/>
<dbReference type="NCBIfam" id="TIGR00431">
    <property type="entry name" value="TruB"/>
    <property type="match status" value="1"/>
</dbReference>
<organism evidence="9 10">
    <name type="scientific">Brachybacterium muris UCD-AY4</name>
    <dbReference type="NCBI Taxonomy" id="1249481"/>
    <lineage>
        <taxon>Bacteria</taxon>
        <taxon>Bacillati</taxon>
        <taxon>Actinomycetota</taxon>
        <taxon>Actinomycetes</taxon>
        <taxon>Micrococcales</taxon>
        <taxon>Dermabacteraceae</taxon>
        <taxon>Brachybacterium</taxon>
    </lineage>
</organism>
<feature type="domain" description="Pseudouridine synthase II N-terminal" evidence="7">
    <location>
        <begin position="36"/>
        <end position="189"/>
    </location>
</feature>
<keyword evidence="10" id="KW-1185">Reference proteome</keyword>
<dbReference type="HAMAP" id="MF_01080">
    <property type="entry name" value="TruB_bact"/>
    <property type="match status" value="1"/>
</dbReference>
<dbReference type="EMBL" id="AORC01000005">
    <property type="protein sequence ID" value="EYT50216.1"/>
    <property type="molecule type" value="Genomic_DNA"/>
</dbReference>
<protein>
    <recommendedName>
        <fullName evidence="5">tRNA pseudouridine synthase B</fullName>
        <ecNumber evidence="5">5.4.99.25</ecNumber>
    </recommendedName>
    <alternativeName>
        <fullName evidence="5">tRNA pseudouridine(55) synthase</fullName>
        <shortName evidence="5">Psi55 synthase</shortName>
    </alternativeName>
    <alternativeName>
        <fullName evidence="5">tRNA pseudouridylate synthase</fullName>
    </alternativeName>
    <alternativeName>
        <fullName evidence="5">tRNA-uridine isomerase</fullName>
    </alternativeName>
</protein>
<dbReference type="InterPro" id="IPR032819">
    <property type="entry name" value="TruB_C"/>
</dbReference>
<comment type="caution">
    <text evidence="9">The sequence shown here is derived from an EMBL/GenBank/DDBJ whole genome shotgun (WGS) entry which is preliminary data.</text>
</comment>
<dbReference type="STRING" id="1249481.D641_0105390"/>
<dbReference type="GO" id="GO:0031119">
    <property type="term" value="P:tRNA pseudouridine synthesis"/>
    <property type="evidence" value="ECO:0007669"/>
    <property type="project" value="UniProtKB-UniRule"/>
</dbReference>
<dbReference type="Gene3D" id="2.30.130.10">
    <property type="entry name" value="PUA domain"/>
    <property type="match status" value="1"/>
</dbReference>
<evidence type="ECO:0000256" key="2">
    <source>
        <dbReference type="ARBA" id="ARBA00005642"/>
    </source>
</evidence>
<dbReference type="CDD" id="cd02573">
    <property type="entry name" value="PseudoU_synth_EcTruB"/>
    <property type="match status" value="1"/>
</dbReference>
<evidence type="ECO:0000259" key="7">
    <source>
        <dbReference type="Pfam" id="PF01509"/>
    </source>
</evidence>
<evidence type="ECO:0000256" key="1">
    <source>
        <dbReference type="ARBA" id="ARBA00000385"/>
    </source>
</evidence>
<dbReference type="InterPro" id="IPR020103">
    <property type="entry name" value="PsdUridine_synth_cat_dom_sf"/>
</dbReference>
<dbReference type="InterPro" id="IPR002501">
    <property type="entry name" value="PsdUridine_synth_N"/>
</dbReference>
<dbReference type="Gene3D" id="3.30.2350.10">
    <property type="entry name" value="Pseudouridine synthase"/>
    <property type="match status" value="1"/>
</dbReference>
<dbReference type="PANTHER" id="PTHR13767">
    <property type="entry name" value="TRNA-PSEUDOURIDINE SYNTHASE"/>
    <property type="match status" value="1"/>
</dbReference>
<feature type="region of interest" description="Disordered" evidence="6">
    <location>
        <begin position="266"/>
        <end position="287"/>
    </location>
</feature>
<sequence length="322" mass="33804">MSRTPTAVPSPSAPHGVLLADKAADRTSHDVVARVRWLLGTKKVGHAGTLDPMATGLLVLGIGQGTRLLTHLVGLDKTYLATIRLGRATTTDDREGEPLGELVDATHLDPAVLEEAMQALRGDIQQVPSTVSAIKVDGKRAYARARAGEDVELAARPVRIGRFEVTARRTDGPFQDLDAVVTCSSGTYVRALARDLGAALGVGGHLTALRRTQVGPFDVADAAHVPARGEGDDVDLPLRGLGETAARVLPTVRVDDAAAGMLADGKRIPRDPAIAPEHPESRQRRGSTVVAGLDAAGRLCAILEPAGESWKPVTVVPLDARC</sequence>
<dbReference type="HOGENOM" id="CLU_032087_0_0_11"/>
<comment type="function">
    <text evidence="5">Responsible for synthesis of pseudouridine from uracil-55 in the psi GC loop of transfer RNAs.</text>
</comment>
<gene>
    <name evidence="5" type="primary">truB</name>
    <name evidence="9" type="ORF">D641_0105390</name>
</gene>
<dbReference type="GO" id="GO:0160148">
    <property type="term" value="F:tRNA pseudouridine(55) synthase activity"/>
    <property type="evidence" value="ECO:0007669"/>
    <property type="project" value="UniProtKB-EC"/>
</dbReference>